<accession>A0A0B1SGK2</accession>
<dbReference type="GO" id="GO:0006428">
    <property type="term" value="P:isoleucyl-tRNA aminoacylation"/>
    <property type="evidence" value="ECO:0007669"/>
    <property type="project" value="TreeGrafter"/>
</dbReference>
<protein>
    <submittedName>
        <fullName evidence="1">Uncharacterized protein</fullName>
    </submittedName>
</protein>
<dbReference type="EMBL" id="KN578192">
    <property type="protein sequence ID" value="KHJ82622.1"/>
    <property type="molecule type" value="Genomic_DNA"/>
</dbReference>
<reference evidence="1 2" key="1">
    <citation type="submission" date="2014-03" db="EMBL/GenBank/DDBJ databases">
        <title>Draft genome of the hookworm Oesophagostomum dentatum.</title>
        <authorList>
            <person name="Mitreva M."/>
        </authorList>
    </citation>
    <scope>NUCLEOTIDE SEQUENCE [LARGE SCALE GENOMIC DNA]</scope>
    <source>
        <strain evidence="1 2">OD-Hann</strain>
    </source>
</reference>
<evidence type="ECO:0000313" key="1">
    <source>
        <dbReference type="EMBL" id="KHJ82622.1"/>
    </source>
</evidence>
<dbReference type="GO" id="GO:0004822">
    <property type="term" value="F:isoleucine-tRNA ligase activity"/>
    <property type="evidence" value="ECO:0007669"/>
    <property type="project" value="InterPro"/>
</dbReference>
<name>A0A0B1SGK2_OESDE</name>
<keyword evidence="2" id="KW-1185">Reference proteome</keyword>
<sequence length="108" mass="11678">MLDTTEDESLVEEGLAREITNRIQKLRKAAKLVSTDAAVVYCVVKPSSSQLASVVASHKDKIEDATGTPVRLETLPADKRATVSNISTVKDAEVSVSFLIHLLLSDLE</sequence>
<dbReference type="Proteomes" id="UP000053660">
    <property type="component" value="Unassembled WGS sequence"/>
</dbReference>
<organism evidence="1 2">
    <name type="scientific">Oesophagostomum dentatum</name>
    <name type="common">Nodular worm</name>
    <dbReference type="NCBI Taxonomy" id="61180"/>
    <lineage>
        <taxon>Eukaryota</taxon>
        <taxon>Metazoa</taxon>
        <taxon>Ecdysozoa</taxon>
        <taxon>Nematoda</taxon>
        <taxon>Chromadorea</taxon>
        <taxon>Rhabditida</taxon>
        <taxon>Rhabditina</taxon>
        <taxon>Rhabditomorpha</taxon>
        <taxon>Strongyloidea</taxon>
        <taxon>Strongylidae</taxon>
        <taxon>Oesophagostomum</taxon>
    </lineage>
</organism>
<dbReference type="PANTHER" id="PTHR42780">
    <property type="entry name" value="SOLEUCYL-TRNA SYNTHETASE"/>
    <property type="match status" value="1"/>
</dbReference>
<dbReference type="Pfam" id="PF19302">
    <property type="entry name" value="DUF5915"/>
    <property type="match status" value="1"/>
</dbReference>
<evidence type="ECO:0000313" key="2">
    <source>
        <dbReference type="Proteomes" id="UP000053660"/>
    </source>
</evidence>
<dbReference type="OrthoDB" id="5837616at2759"/>
<dbReference type="AlphaFoldDB" id="A0A0B1SGK2"/>
<proteinExistence type="predicted"/>
<gene>
    <name evidence="1" type="ORF">OESDEN_17684</name>
</gene>
<dbReference type="PANTHER" id="PTHR42780:SF1">
    <property type="entry name" value="ISOLEUCINE--TRNA LIGASE, CYTOPLASMIC"/>
    <property type="match status" value="1"/>
</dbReference>
<dbReference type="InterPro" id="IPR023586">
    <property type="entry name" value="Ile-tRNA-ligase_type2"/>
</dbReference>